<reference evidence="3 4" key="1">
    <citation type="submission" date="2018-04" db="EMBL/GenBank/DDBJ databases">
        <authorList>
            <person name="Zhang X."/>
            <person name="Yuan J."/>
            <person name="Li F."/>
            <person name="Xiang J."/>
        </authorList>
    </citation>
    <scope>NUCLEOTIDE SEQUENCE [LARGE SCALE GENOMIC DNA]</scope>
    <source>
        <tissue evidence="3">Muscle</tissue>
    </source>
</reference>
<keyword evidence="1" id="KW-0067">ATP-binding</keyword>
<keyword evidence="4" id="KW-1185">Reference proteome</keyword>
<dbReference type="SUPFAM" id="SSF56112">
    <property type="entry name" value="Protein kinase-like (PK-like)"/>
    <property type="match status" value="1"/>
</dbReference>
<feature type="non-terminal residue" evidence="3">
    <location>
        <position position="1"/>
    </location>
</feature>
<feature type="binding site" evidence="1">
    <location>
        <position position="70"/>
    </location>
    <ligand>
        <name>ATP</name>
        <dbReference type="ChEBI" id="CHEBI:30616"/>
    </ligand>
</feature>
<dbReference type="AlphaFoldDB" id="A0A423TMN6"/>
<feature type="compositionally biased region" description="Acidic residues" evidence="2">
    <location>
        <begin position="348"/>
        <end position="363"/>
    </location>
</feature>
<gene>
    <name evidence="3" type="ORF">C7M84_003580</name>
</gene>
<comment type="caution">
    <text evidence="3">The sequence shown here is derived from an EMBL/GenBank/DDBJ whole genome shotgun (WGS) entry which is preliminary data.</text>
</comment>
<proteinExistence type="predicted"/>
<feature type="compositionally biased region" description="Acidic residues" evidence="2">
    <location>
        <begin position="288"/>
        <end position="303"/>
    </location>
</feature>
<evidence type="ECO:0000313" key="3">
    <source>
        <dbReference type="EMBL" id="ROT77734.1"/>
    </source>
</evidence>
<dbReference type="GO" id="GO:0005524">
    <property type="term" value="F:ATP binding"/>
    <property type="evidence" value="ECO:0007669"/>
    <property type="project" value="UniProtKB-UniRule"/>
</dbReference>
<dbReference type="PROSITE" id="PS00107">
    <property type="entry name" value="PROTEIN_KINASE_ATP"/>
    <property type="match status" value="1"/>
</dbReference>
<protein>
    <recommendedName>
        <fullName evidence="5">Protein kinase domain-containing protein</fullName>
    </recommendedName>
</protein>
<evidence type="ECO:0000256" key="2">
    <source>
        <dbReference type="SAM" id="MobiDB-lite"/>
    </source>
</evidence>
<dbReference type="InterPro" id="IPR011009">
    <property type="entry name" value="Kinase-like_dom_sf"/>
</dbReference>
<dbReference type="Proteomes" id="UP000283509">
    <property type="component" value="Unassembled WGS sequence"/>
</dbReference>
<accession>A0A423TMN6</accession>
<sequence length="403" mass="44665">RRILLTRPTASRPCISASDQSPGDVVLPGRDGRPRGPPVKTIGCTATSLGSGFFGDALLYSDARGSFVVKTMPCSNVDSFFNEVRALARVRGVEGVQQLQAIMVGGALRVVSTYAGETLKKCLADRLLSLQRALERLHAAGVAHKDLHQENVCVLFGDEETVRASVIDLGFASFEDSRTFKQEMEKDAVGFSVLVGNSIIAFLREMKTHKKYLNQETLLQSDVDRLEKWKMSLKDAHPVKVTTQKSNPREQDDLVSIMMTHENKETTLLMSDSDDDEEGASSSQSSSDSDESLDEESDEEEETQPLVSGRKRRGSSSDAEEVPRQAPKRRRTDEEDDDHMSQGAIESQADESLDEESDEEEETQLLVSGRKRSLFSSSSESSAEEEEDPRQAPKRRRTDVLLF</sequence>
<organism evidence="3 4">
    <name type="scientific">Penaeus vannamei</name>
    <name type="common">Whiteleg shrimp</name>
    <name type="synonym">Litopenaeus vannamei</name>
    <dbReference type="NCBI Taxonomy" id="6689"/>
    <lineage>
        <taxon>Eukaryota</taxon>
        <taxon>Metazoa</taxon>
        <taxon>Ecdysozoa</taxon>
        <taxon>Arthropoda</taxon>
        <taxon>Crustacea</taxon>
        <taxon>Multicrustacea</taxon>
        <taxon>Malacostraca</taxon>
        <taxon>Eumalacostraca</taxon>
        <taxon>Eucarida</taxon>
        <taxon>Decapoda</taxon>
        <taxon>Dendrobranchiata</taxon>
        <taxon>Penaeoidea</taxon>
        <taxon>Penaeidae</taxon>
        <taxon>Penaeus</taxon>
    </lineage>
</organism>
<name>A0A423TMN6_PENVA</name>
<feature type="region of interest" description="Disordered" evidence="2">
    <location>
        <begin position="269"/>
        <end position="403"/>
    </location>
</feature>
<dbReference type="InterPro" id="IPR017441">
    <property type="entry name" value="Protein_kinase_ATP_BS"/>
</dbReference>
<dbReference type="Gene3D" id="1.10.510.10">
    <property type="entry name" value="Transferase(Phosphotransferase) domain 1"/>
    <property type="match status" value="1"/>
</dbReference>
<evidence type="ECO:0008006" key="5">
    <source>
        <dbReference type="Google" id="ProtNLM"/>
    </source>
</evidence>
<reference evidence="3 4" key="2">
    <citation type="submission" date="2019-01" db="EMBL/GenBank/DDBJ databases">
        <title>The decoding of complex shrimp genome reveals the adaptation for benthos swimmer, frequently molting mechanism and breeding impact on genome.</title>
        <authorList>
            <person name="Sun Y."/>
            <person name="Gao Y."/>
            <person name="Yu Y."/>
        </authorList>
    </citation>
    <scope>NUCLEOTIDE SEQUENCE [LARGE SCALE GENOMIC DNA]</scope>
    <source>
        <tissue evidence="3">Muscle</tissue>
    </source>
</reference>
<dbReference type="EMBL" id="QCYY01001486">
    <property type="protein sequence ID" value="ROT77734.1"/>
    <property type="molecule type" value="Genomic_DNA"/>
</dbReference>
<evidence type="ECO:0000256" key="1">
    <source>
        <dbReference type="PROSITE-ProRule" id="PRU10141"/>
    </source>
</evidence>
<keyword evidence="1" id="KW-0547">Nucleotide-binding</keyword>
<evidence type="ECO:0000313" key="4">
    <source>
        <dbReference type="Proteomes" id="UP000283509"/>
    </source>
</evidence>